<name>A0A6J4UXC6_9BACT</name>
<feature type="transmembrane region" description="Helical" evidence="3">
    <location>
        <begin position="20"/>
        <end position="47"/>
    </location>
</feature>
<dbReference type="InterPro" id="IPR000462">
    <property type="entry name" value="CDP-OH_P_trans"/>
</dbReference>
<accession>A0A6J4UXC6</accession>
<reference evidence="4" key="1">
    <citation type="submission" date="2020-02" db="EMBL/GenBank/DDBJ databases">
        <authorList>
            <person name="Meier V. D."/>
        </authorList>
    </citation>
    <scope>NUCLEOTIDE SEQUENCE</scope>
    <source>
        <strain evidence="4">AVDCRST_MAG43</strain>
    </source>
</reference>
<evidence type="ECO:0000256" key="2">
    <source>
        <dbReference type="RuleBase" id="RU003750"/>
    </source>
</evidence>
<feature type="transmembrane region" description="Helical" evidence="3">
    <location>
        <begin position="153"/>
        <end position="173"/>
    </location>
</feature>
<dbReference type="PROSITE" id="PS00379">
    <property type="entry name" value="CDP_ALCOHOL_P_TRANSF"/>
    <property type="match status" value="1"/>
</dbReference>
<dbReference type="InterPro" id="IPR048254">
    <property type="entry name" value="CDP_ALCOHOL_P_TRANSF_CS"/>
</dbReference>
<dbReference type="Pfam" id="PF01066">
    <property type="entry name" value="CDP-OH_P_transf"/>
    <property type="match status" value="1"/>
</dbReference>
<dbReference type="InterPro" id="IPR043130">
    <property type="entry name" value="CDP-OH_PTrfase_TM_dom"/>
</dbReference>
<keyword evidence="3" id="KW-0472">Membrane</keyword>
<keyword evidence="3" id="KW-1133">Transmembrane helix</keyword>
<gene>
    <name evidence="4" type="ORF">AVDCRST_MAG43-1727</name>
</gene>
<evidence type="ECO:0000256" key="3">
    <source>
        <dbReference type="SAM" id="Phobius"/>
    </source>
</evidence>
<dbReference type="EMBL" id="CADCWI010000090">
    <property type="protein sequence ID" value="CAA9558780.1"/>
    <property type="molecule type" value="Genomic_DNA"/>
</dbReference>
<dbReference type="GO" id="GO:0008654">
    <property type="term" value="P:phospholipid biosynthetic process"/>
    <property type="evidence" value="ECO:0007669"/>
    <property type="project" value="InterPro"/>
</dbReference>
<evidence type="ECO:0000256" key="1">
    <source>
        <dbReference type="ARBA" id="ARBA00022679"/>
    </source>
</evidence>
<dbReference type="Gene3D" id="1.20.120.1760">
    <property type="match status" value="1"/>
</dbReference>
<dbReference type="EC" id="2.7.8.5" evidence="4"/>
<comment type="similarity">
    <text evidence="2">Belongs to the CDP-alcohol phosphatidyltransferase class-I family.</text>
</comment>
<sequence>MISERIGQWVRRYMLHVGQWLASTGMTANMATIIGFLLNAGVAAVIASGHPRIGGVLLLVASAFDMVDGAIARATGTVSRFGGFFDATLDRYSEFVVYLGLLIWLNQTQDDHIGSVLILIAASGALLISYARARAEAVGYSASVGLVARPERVVLLALCLIINQPLWALWALAIATHFTALTRIVHVWRLANAETKSVTTKPSGS</sequence>
<evidence type="ECO:0000313" key="4">
    <source>
        <dbReference type="EMBL" id="CAA9558780.1"/>
    </source>
</evidence>
<organism evidence="4">
    <name type="scientific">uncultured Thermomicrobiales bacterium</name>
    <dbReference type="NCBI Taxonomy" id="1645740"/>
    <lineage>
        <taxon>Bacteria</taxon>
        <taxon>Pseudomonadati</taxon>
        <taxon>Thermomicrobiota</taxon>
        <taxon>Thermomicrobia</taxon>
        <taxon>Thermomicrobiales</taxon>
        <taxon>environmental samples</taxon>
    </lineage>
</organism>
<proteinExistence type="inferred from homology"/>
<feature type="transmembrane region" description="Helical" evidence="3">
    <location>
        <begin position="113"/>
        <end position="133"/>
    </location>
</feature>
<dbReference type="GO" id="GO:0008444">
    <property type="term" value="F:CDP-diacylglycerol-glycerol-3-phosphate 3-phosphatidyltransferase activity"/>
    <property type="evidence" value="ECO:0007669"/>
    <property type="project" value="UniProtKB-EC"/>
</dbReference>
<protein>
    <submittedName>
        <fullName evidence="4">CDP-diacylglycerol--glycerol-3-phosphate 3-phosphatidyltransferase</fullName>
        <ecNumber evidence="4">2.7.8.5</ecNumber>
    </submittedName>
</protein>
<keyword evidence="3" id="KW-0812">Transmembrane</keyword>
<keyword evidence="1 2" id="KW-0808">Transferase</keyword>
<dbReference type="GO" id="GO:0016020">
    <property type="term" value="C:membrane"/>
    <property type="evidence" value="ECO:0007669"/>
    <property type="project" value="InterPro"/>
</dbReference>
<dbReference type="AlphaFoldDB" id="A0A6J4UXC6"/>